<evidence type="ECO:0000256" key="1">
    <source>
        <dbReference type="ARBA" id="ARBA00007992"/>
    </source>
</evidence>
<name>A0A9W4XZB4_9PLEO</name>
<dbReference type="OrthoDB" id="16820at2759"/>
<dbReference type="GO" id="GO:0071949">
    <property type="term" value="F:FAD binding"/>
    <property type="evidence" value="ECO:0007669"/>
    <property type="project" value="InterPro"/>
</dbReference>
<keyword evidence="2" id="KW-0285">Flavoprotein</keyword>
<dbReference type="AlphaFoldDB" id="A0A9W4XZB4"/>
<organism evidence="7 8">
    <name type="scientific">Periconia digitata</name>
    <dbReference type="NCBI Taxonomy" id="1303443"/>
    <lineage>
        <taxon>Eukaryota</taxon>
        <taxon>Fungi</taxon>
        <taxon>Dikarya</taxon>
        <taxon>Ascomycota</taxon>
        <taxon>Pezizomycotina</taxon>
        <taxon>Dothideomycetes</taxon>
        <taxon>Pleosporomycetidae</taxon>
        <taxon>Pleosporales</taxon>
        <taxon>Massarineae</taxon>
        <taxon>Periconiaceae</taxon>
        <taxon>Periconia</taxon>
    </lineage>
</organism>
<evidence type="ECO:0000256" key="4">
    <source>
        <dbReference type="ARBA" id="ARBA00023002"/>
    </source>
</evidence>
<dbReference type="Proteomes" id="UP001152607">
    <property type="component" value="Unassembled WGS sequence"/>
</dbReference>
<dbReference type="InterPro" id="IPR050493">
    <property type="entry name" value="FAD-dep_Monooxygenase_BioMet"/>
</dbReference>
<evidence type="ECO:0000259" key="6">
    <source>
        <dbReference type="Pfam" id="PF01494"/>
    </source>
</evidence>
<dbReference type="InterPro" id="IPR036188">
    <property type="entry name" value="FAD/NAD-bd_sf"/>
</dbReference>
<keyword evidence="8" id="KW-1185">Reference proteome</keyword>
<evidence type="ECO:0000256" key="2">
    <source>
        <dbReference type="ARBA" id="ARBA00022630"/>
    </source>
</evidence>
<keyword evidence="4" id="KW-0560">Oxidoreductase</keyword>
<gene>
    <name evidence="7" type="ORF">PDIGIT_LOCUS15193</name>
</gene>
<comment type="similarity">
    <text evidence="1">Belongs to the paxM FAD-dependent monooxygenase family.</text>
</comment>
<evidence type="ECO:0000313" key="8">
    <source>
        <dbReference type="Proteomes" id="UP001152607"/>
    </source>
</evidence>
<sequence>MGRSLAVAHQSSSPPSPPPLNIIILGGGIAGLTTALSLTKFAPTGDTPPRITIYEVRPEPATIGGAVNLTPNALRLLSHLGALDEIRSRNYGKECDAVEVFDIHSNTKLAESSFRGPDGKGLGTPPFKAIRITRGESLKGVLAVIEKHPNIQLICGKKTTSIHEDANSVTLTFESGDTATADILIGCDGIHSVTRLKHVEPSRKGTYSGICNAFGFAPRRKDATTADGFEPVHFETSAMNFSRRGMLLTSFHDTAKESIYVGGLMQVPEIASRDGWKAAGADAEKTRKDMLDRFADGASNPLIKHLIEDAQDLYLWPVFTLSNGGKWATDRVMLIGDSAHAMPPQGEATGIVFEDGVLFSRCLARWMLKRSELLQSGGAVPPVKEAFDAYEKLRRGRIEVAFGESQSVVKTVNETGWLGHWIKTCVVPWYLWWSRGYREKHFVEDVTSCEINC</sequence>
<dbReference type="PRINTS" id="PR00420">
    <property type="entry name" value="RNGMNOXGNASE"/>
</dbReference>
<feature type="domain" description="FAD-binding" evidence="6">
    <location>
        <begin position="22"/>
        <end position="346"/>
    </location>
</feature>
<proteinExistence type="inferred from homology"/>
<keyword evidence="3" id="KW-0274">FAD</keyword>
<dbReference type="PANTHER" id="PTHR13789">
    <property type="entry name" value="MONOOXYGENASE"/>
    <property type="match status" value="1"/>
</dbReference>
<accession>A0A9W4XZB4</accession>
<evidence type="ECO:0000313" key="7">
    <source>
        <dbReference type="EMBL" id="CAI6341992.1"/>
    </source>
</evidence>
<dbReference type="SUPFAM" id="SSF51905">
    <property type="entry name" value="FAD/NAD(P)-binding domain"/>
    <property type="match status" value="1"/>
</dbReference>
<dbReference type="EMBL" id="CAOQHR010000012">
    <property type="protein sequence ID" value="CAI6341992.1"/>
    <property type="molecule type" value="Genomic_DNA"/>
</dbReference>
<reference evidence="7" key="1">
    <citation type="submission" date="2023-01" db="EMBL/GenBank/DDBJ databases">
        <authorList>
            <person name="Van Ghelder C."/>
            <person name="Rancurel C."/>
        </authorList>
    </citation>
    <scope>NUCLEOTIDE SEQUENCE</scope>
    <source>
        <strain evidence="7">CNCM I-4278</strain>
    </source>
</reference>
<keyword evidence="5" id="KW-0503">Monooxygenase</keyword>
<comment type="caution">
    <text evidence="7">The sequence shown here is derived from an EMBL/GenBank/DDBJ whole genome shotgun (WGS) entry which is preliminary data.</text>
</comment>
<evidence type="ECO:0000256" key="5">
    <source>
        <dbReference type="ARBA" id="ARBA00023033"/>
    </source>
</evidence>
<protein>
    <recommendedName>
        <fullName evidence="6">FAD-binding domain-containing protein</fullName>
    </recommendedName>
</protein>
<dbReference type="GO" id="GO:0004497">
    <property type="term" value="F:monooxygenase activity"/>
    <property type="evidence" value="ECO:0007669"/>
    <property type="project" value="UniProtKB-KW"/>
</dbReference>
<dbReference type="PANTHER" id="PTHR13789:SF309">
    <property type="entry name" value="PUTATIVE (AFU_ORTHOLOGUE AFUA_6G14510)-RELATED"/>
    <property type="match status" value="1"/>
</dbReference>
<dbReference type="InterPro" id="IPR002938">
    <property type="entry name" value="FAD-bd"/>
</dbReference>
<dbReference type="Pfam" id="PF01494">
    <property type="entry name" value="FAD_binding_3"/>
    <property type="match status" value="1"/>
</dbReference>
<evidence type="ECO:0000256" key="3">
    <source>
        <dbReference type="ARBA" id="ARBA00022827"/>
    </source>
</evidence>
<dbReference type="Gene3D" id="3.50.50.60">
    <property type="entry name" value="FAD/NAD(P)-binding domain"/>
    <property type="match status" value="1"/>
</dbReference>